<name>A0A4U0FGV1_9BACL</name>
<accession>A0A4U0FGV1</accession>
<dbReference type="Proteomes" id="UP000309673">
    <property type="component" value="Unassembled WGS sequence"/>
</dbReference>
<comment type="caution">
    <text evidence="9">The sequence shown here is derived from an EMBL/GenBank/DDBJ whole genome shotgun (WGS) entry which is preliminary data.</text>
</comment>
<dbReference type="Pfam" id="PF00528">
    <property type="entry name" value="BPD_transp_1"/>
    <property type="match status" value="1"/>
</dbReference>
<dbReference type="SUPFAM" id="SSF161098">
    <property type="entry name" value="MetI-like"/>
    <property type="match status" value="1"/>
</dbReference>
<dbReference type="InterPro" id="IPR035906">
    <property type="entry name" value="MetI-like_sf"/>
</dbReference>
<dbReference type="Pfam" id="PF12911">
    <property type="entry name" value="OppC_N"/>
    <property type="match status" value="1"/>
</dbReference>
<dbReference type="OrthoDB" id="9797472at2"/>
<dbReference type="RefSeq" id="WP_136775881.1">
    <property type="nucleotide sequence ID" value="NZ_SUPK01000001.1"/>
</dbReference>
<feature type="transmembrane region" description="Helical" evidence="7">
    <location>
        <begin position="42"/>
        <end position="63"/>
    </location>
</feature>
<dbReference type="EMBL" id="SUPK01000001">
    <property type="protein sequence ID" value="TJY44161.1"/>
    <property type="molecule type" value="Genomic_DNA"/>
</dbReference>
<sequence length="308" mass="33576">MSQQNAVIDQGLAAERQTEWSQQGKMQTRAAAVWNRYKRNKFAVAGFIVFTIYILAAIFAPLFSQYDPESFDIMDADLAPSLSHPFGTDSMGADVFIRALFGARISLSVAVIATTVTVAFGVIYGAVSGYFGRAVDMIMMRIVDALQSIPSFFLLLIIAAIMVPSMWSTIIALSTFGWLNMARIVRGEILSLKERDYATAALVTGEPKRAIIFYHILPNAIAPIIVIATLDIANNIIAEATLSFLGLGIQPPTPSWGNMLSSAQELVTLTTYPWTALFPGLCIMIAVLAVNFIGDGLRDALDPRQKNK</sequence>
<keyword evidence="5 7" id="KW-1133">Transmembrane helix</keyword>
<gene>
    <name evidence="9" type="ORF">E5161_01845</name>
</gene>
<feature type="transmembrane region" description="Helical" evidence="7">
    <location>
        <begin position="105"/>
        <end position="131"/>
    </location>
</feature>
<dbReference type="Gene3D" id="1.10.3720.10">
    <property type="entry name" value="MetI-like"/>
    <property type="match status" value="1"/>
</dbReference>
<evidence type="ECO:0000256" key="3">
    <source>
        <dbReference type="ARBA" id="ARBA00022475"/>
    </source>
</evidence>
<evidence type="ECO:0000256" key="5">
    <source>
        <dbReference type="ARBA" id="ARBA00022989"/>
    </source>
</evidence>
<evidence type="ECO:0000256" key="4">
    <source>
        <dbReference type="ARBA" id="ARBA00022692"/>
    </source>
</evidence>
<dbReference type="PANTHER" id="PTHR43386">
    <property type="entry name" value="OLIGOPEPTIDE TRANSPORT SYSTEM PERMEASE PROTEIN APPC"/>
    <property type="match status" value="1"/>
</dbReference>
<evidence type="ECO:0000313" key="9">
    <source>
        <dbReference type="EMBL" id="TJY44161.1"/>
    </source>
</evidence>
<dbReference type="GO" id="GO:0055085">
    <property type="term" value="P:transmembrane transport"/>
    <property type="evidence" value="ECO:0007669"/>
    <property type="project" value="InterPro"/>
</dbReference>
<evidence type="ECO:0000256" key="2">
    <source>
        <dbReference type="ARBA" id="ARBA00022448"/>
    </source>
</evidence>
<feature type="transmembrane region" description="Helical" evidence="7">
    <location>
        <begin position="276"/>
        <end position="294"/>
    </location>
</feature>
<dbReference type="AlphaFoldDB" id="A0A4U0FGV1"/>
<dbReference type="InterPro" id="IPR025966">
    <property type="entry name" value="OppC_N"/>
</dbReference>
<reference evidence="9 10" key="1">
    <citation type="submission" date="2019-04" db="EMBL/GenBank/DDBJ databases">
        <title>Cohnella sp. nov., isolated from soil.</title>
        <authorList>
            <person name="Kim W."/>
        </authorList>
    </citation>
    <scope>NUCLEOTIDE SEQUENCE [LARGE SCALE GENOMIC DNA]</scope>
    <source>
        <strain evidence="9 10">CAU 1483</strain>
    </source>
</reference>
<evidence type="ECO:0000256" key="6">
    <source>
        <dbReference type="ARBA" id="ARBA00023136"/>
    </source>
</evidence>
<keyword evidence="4 7" id="KW-0812">Transmembrane</keyword>
<evidence type="ECO:0000256" key="1">
    <source>
        <dbReference type="ARBA" id="ARBA00004651"/>
    </source>
</evidence>
<dbReference type="InterPro" id="IPR050366">
    <property type="entry name" value="BP-dependent_transpt_permease"/>
</dbReference>
<evidence type="ECO:0000259" key="8">
    <source>
        <dbReference type="PROSITE" id="PS50928"/>
    </source>
</evidence>
<dbReference type="PROSITE" id="PS50928">
    <property type="entry name" value="ABC_TM1"/>
    <property type="match status" value="1"/>
</dbReference>
<dbReference type="InterPro" id="IPR000515">
    <property type="entry name" value="MetI-like"/>
</dbReference>
<dbReference type="GO" id="GO:0005886">
    <property type="term" value="C:plasma membrane"/>
    <property type="evidence" value="ECO:0007669"/>
    <property type="project" value="UniProtKB-SubCell"/>
</dbReference>
<keyword evidence="10" id="KW-1185">Reference proteome</keyword>
<feature type="transmembrane region" description="Helical" evidence="7">
    <location>
        <begin position="152"/>
        <end position="179"/>
    </location>
</feature>
<evidence type="ECO:0000256" key="7">
    <source>
        <dbReference type="RuleBase" id="RU363032"/>
    </source>
</evidence>
<evidence type="ECO:0000313" key="10">
    <source>
        <dbReference type="Proteomes" id="UP000309673"/>
    </source>
</evidence>
<organism evidence="9 10">
    <name type="scientific">Cohnella pontilimi</name>
    <dbReference type="NCBI Taxonomy" id="2564100"/>
    <lineage>
        <taxon>Bacteria</taxon>
        <taxon>Bacillati</taxon>
        <taxon>Bacillota</taxon>
        <taxon>Bacilli</taxon>
        <taxon>Bacillales</taxon>
        <taxon>Paenibacillaceae</taxon>
        <taxon>Cohnella</taxon>
    </lineage>
</organism>
<comment type="similarity">
    <text evidence="7">Belongs to the binding-protein-dependent transport system permease family.</text>
</comment>
<keyword evidence="2 7" id="KW-0813">Transport</keyword>
<dbReference type="PANTHER" id="PTHR43386:SF1">
    <property type="entry name" value="D,D-DIPEPTIDE TRANSPORT SYSTEM PERMEASE PROTEIN DDPC-RELATED"/>
    <property type="match status" value="1"/>
</dbReference>
<keyword evidence="6 7" id="KW-0472">Membrane</keyword>
<dbReference type="CDD" id="cd06261">
    <property type="entry name" value="TM_PBP2"/>
    <property type="match status" value="1"/>
</dbReference>
<comment type="subcellular location">
    <subcellularLocation>
        <location evidence="1 7">Cell membrane</location>
        <topology evidence="1 7">Multi-pass membrane protein</topology>
    </subcellularLocation>
</comment>
<protein>
    <submittedName>
        <fullName evidence="9">ABC transporter permease</fullName>
    </submittedName>
</protein>
<keyword evidence="3" id="KW-1003">Cell membrane</keyword>
<feature type="domain" description="ABC transmembrane type-1" evidence="8">
    <location>
        <begin position="103"/>
        <end position="294"/>
    </location>
</feature>
<proteinExistence type="inferred from homology"/>